<dbReference type="PANTHER" id="PTHR33198:SF8">
    <property type="entry name" value="CCHC-TYPE DOMAIN-CONTAINING PROTEIN"/>
    <property type="match status" value="1"/>
</dbReference>
<protein>
    <submittedName>
        <fullName evidence="1">Uncharacterized protein</fullName>
    </submittedName>
</protein>
<evidence type="ECO:0000313" key="1">
    <source>
        <dbReference type="EMBL" id="KAB0797603.1"/>
    </source>
</evidence>
<accession>A0A5N4AJZ3</accession>
<dbReference type="InParanoid" id="A0A5N4AJZ3"/>
<name>A0A5N4AJZ3_PHOPY</name>
<reference evidence="1 2" key="1">
    <citation type="journal article" date="2018" name="Elife">
        <title>Firefly genomes illuminate parallel origins of bioluminescence in beetles.</title>
        <authorList>
            <person name="Fallon T.R."/>
            <person name="Lower S.E."/>
            <person name="Chang C.H."/>
            <person name="Bessho-Uehara M."/>
            <person name="Martin G.J."/>
            <person name="Bewick A.J."/>
            <person name="Behringer M."/>
            <person name="Debat H.J."/>
            <person name="Wong I."/>
            <person name="Day J.C."/>
            <person name="Suvorov A."/>
            <person name="Silva C.J."/>
            <person name="Stanger-Hall K.F."/>
            <person name="Hall D.W."/>
            <person name="Schmitz R.J."/>
            <person name="Nelson D.R."/>
            <person name="Lewis S.M."/>
            <person name="Shigenobu S."/>
            <person name="Bybee S.M."/>
            <person name="Larracuente A.M."/>
            <person name="Oba Y."/>
            <person name="Weng J.K."/>
        </authorList>
    </citation>
    <scope>NUCLEOTIDE SEQUENCE [LARGE SCALE GENOMIC DNA]</scope>
    <source>
        <strain evidence="1">1611_PpyrPB1</strain>
        <tissue evidence="1">Whole body</tissue>
    </source>
</reference>
<organism evidence="1 2">
    <name type="scientific">Photinus pyralis</name>
    <name type="common">Common eastern firefly</name>
    <name type="synonym">Lampyris pyralis</name>
    <dbReference type="NCBI Taxonomy" id="7054"/>
    <lineage>
        <taxon>Eukaryota</taxon>
        <taxon>Metazoa</taxon>
        <taxon>Ecdysozoa</taxon>
        <taxon>Arthropoda</taxon>
        <taxon>Hexapoda</taxon>
        <taxon>Insecta</taxon>
        <taxon>Pterygota</taxon>
        <taxon>Neoptera</taxon>
        <taxon>Endopterygota</taxon>
        <taxon>Coleoptera</taxon>
        <taxon>Polyphaga</taxon>
        <taxon>Elateriformia</taxon>
        <taxon>Elateroidea</taxon>
        <taxon>Lampyridae</taxon>
        <taxon>Lampyrinae</taxon>
        <taxon>Photinus</taxon>
    </lineage>
</organism>
<keyword evidence="2" id="KW-1185">Reference proteome</keyword>
<dbReference type="AlphaFoldDB" id="A0A5N4AJZ3"/>
<comment type="caution">
    <text evidence="1">The sequence shown here is derived from an EMBL/GenBank/DDBJ whole genome shotgun (WGS) entry which is preliminary data.</text>
</comment>
<dbReference type="PANTHER" id="PTHR33198">
    <property type="entry name" value="ANK_REP_REGION DOMAIN-CONTAINING PROTEIN-RELATED"/>
    <property type="match status" value="1"/>
</dbReference>
<gene>
    <name evidence="1" type="ORF">PPYR_08596</name>
</gene>
<evidence type="ECO:0000313" key="2">
    <source>
        <dbReference type="Proteomes" id="UP000327044"/>
    </source>
</evidence>
<proteinExistence type="predicted"/>
<sequence length="112" mass="12824">METLTQPKPMSMSGDLGKNWKIFKEDFNIYLLATGGTEKSRKVQAAILMHCMGRDAKEVLNTLEVSDTEKEDPTAIMKSLDDYFIPKTNTSVERHKFNTRVQLPCDCFVLQY</sequence>
<dbReference type="Proteomes" id="UP000327044">
    <property type="component" value="Unassembled WGS sequence"/>
</dbReference>
<dbReference type="EMBL" id="VVIM01000006">
    <property type="protein sequence ID" value="KAB0797603.1"/>
    <property type="molecule type" value="Genomic_DNA"/>
</dbReference>